<name>A0A5N6KTP0_9ROSI</name>
<feature type="chain" id="PRO_5024381282" description="SMP domain-containing protein" evidence="2">
    <location>
        <begin position="17"/>
        <end position="240"/>
    </location>
</feature>
<dbReference type="AlphaFoldDB" id="A0A5N6KTP0"/>
<dbReference type="EMBL" id="VIBQ01000012">
    <property type="protein sequence ID" value="KAB8343232.1"/>
    <property type="molecule type" value="Genomic_DNA"/>
</dbReference>
<evidence type="ECO:0000313" key="4">
    <source>
        <dbReference type="Proteomes" id="UP000327013"/>
    </source>
</evidence>
<evidence type="ECO:0000256" key="2">
    <source>
        <dbReference type="SAM" id="SignalP"/>
    </source>
</evidence>
<feature type="region of interest" description="Disordered" evidence="1">
    <location>
        <begin position="126"/>
        <end position="188"/>
    </location>
</feature>
<keyword evidence="2" id="KW-0732">Signal</keyword>
<evidence type="ECO:0000313" key="3">
    <source>
        <dbReference type="EMBL" id="KAB8343232.1"/>
    </source>
</evidence>
<feature type="compositionally biased region" description="Polar residues" evidence="1">
    <location>
        <begin position="161"/>
        <end position="171"/>
    </location>
</feature>
<feature type="signal peptide" evidence="2">
    <location>
        <begin position="1"/>
        <end position="16"/>
    </location>
</feature>
<protein>
    <recommendedName>
        <fullName evidence="5">SMP domain-containing protein</fullName>
    </recommendedName>
</protein>
<proteinExistence type="predicted"/>
<dbReference type="Proteomes" id="UP000327013">
    <property type="component" value="Unassembled WGS sequence"/>
</dbReference>
<organism evidence="3 4">
    <name type="scientific">Carpinus fangiana</name>
    <dbReference type="NCBI Taxonomy" id="176857"/>
    <lineage>
        <taxon>Eukaryota</taxon>
        <taxon>Viridiplantae</taxon>
        <taxon>Streptophyta</taxon>
        <taxon>Embryophyta</taxon>
        <taxon>Tracheophyta</taxon>
        <taxon>Spermatophyta</taxon>
        <taxon>Magnoliopsida</taxon>
        <taxon>eudicotyledons</taxon>
        <taxon>Gunneridae</taxon>
        <taxon>Pentapetalae</taxon>
        <taxon>rosids</taxon>
        <taxon>fabids</taxon>
        <taxon>Fagales</taxon>
        <taxon>Betulaceae</taxon>
        <taxon>Carpinus</taxon>
    </lineage>
</organism>
<evidence type="ECO:0000256" key="1">
    <source>
        <dbReference type="SAM" id="MobiDB-lite"/>
    </source>
</evidence>
<comment type="caution">
    <text evidence="3">The sequence shown here is derived from an EMBL/GenBank/DDBJ whole genome shotgun (WGS) entry which is preliminary data.</text>
</comment>
<evidence type="ECO:0008006" key="5">
    <source>
        <dbReference type="Google" id="ProtNLM"/>
    </source>
</evidence>
<gene>
    <name evidence="3" type="ORF">FH972_022822</name>
</gene>
<reference evidence="3 4" key="1">
    <citation type="submission" date="2019-06" db="EMBL/GenBank/DDBJ databases">
        <title>A chromosomal-level reference genome of Carpinus fangiana (Coryloideae, Betulaceae).</title>
        <authorList>
            <person name="Yang X."/>
            <person name="Wang Z."/>
            <person name="Zhang L."/>
            <person name="Hao G."/>
            <person name="Liu J."/>
            <person name="Yang Y."/>
        </authorList>
    </citation>
    <scope>NUCLEOTIDE SEQUENCE [LARGE SCALE GENOMIC DNA]</scope>
    <source>
        <strain evidence="3">Cfa_2016G</strain>
        <tissue evidence="3">Leaf</tissue>
    </source>
</reference>
<feature type="compositionally biased region" description="Low complexity" evidence="1">
    <location>
        <begin position="141"/>
        <end position="160"/>
    </location>
</feature>
<sequence>MKFSISLIALVATAYAAPLPTDPVQAAQKEASTLDNALKSALEPALELTHGLDITKRQNKGGPNFYDAGAVKSGSANPVQTVEDETITLGQVGSELGSTVGTALKPVLSPVLDLTHKLDITKRTTHATNAGGPAVPPPFGAPTAHNPNPNANLLPNGATPKTSPHTPQTGPTKDHGGNVHPAGSESVPSDTLLSVAINLKERELEAQQAKVIDAVVGSNGIVAGVTKGLTGGRRARALKH</sequence>
<accession>A0A5N6KTP0</accession>
<keyword evidence="4" id="KW-1185">Reference proteome</keyword>